<evidence type="ECO:0000256" key="3">
    <source>
        <dbReference type="ARBA" id="ARBA00022737"/>
    </source>
</evidence>
<dbReference type="PROSITE" id="PS00678">
    <property type="entry name" value="WD_REPEATS_1"/>
    <property type="match status" value="1"/>
</dbReference>
<dbReference type="GO" id="GO:0005524">
    <property type="term" value="F:ATP binding"/>
    <property type="evidence" value="ECO:0007669"/>
    <property type="project" value="UniProtKB-KW"/>
</dbReference>
<feature type="repeat" description="WD" evidence="7">
    <location>
        <begin position="992"/>
        <end position="1025"/>
    </location>
</feature>
<dbReference type="InterPro" id="IPR011047">
    <property type="entry name" value="Quinoprotein_ADH-like_sf"/>
</dbReference>
<dbReference type="Gene3D" id="2.130.10.10">
    <property type="entry name" value="YVTN repeat-like/Quinoprotein amine dehydrogenase"/>
    <property type="match status" value="4"/>
</dbReference>
<dbReference type="Gene3D" id="1.10.510.10">
    <property type="entry name" value="Transferase(Phosphotransferase) domain 1"/>
    <property type="match status" value="1"/>
</dbReference>
<keyword evidence="10" id="KW-1185">Reference proteome</keyword>
<dbReference type="InterPro" id="IPR049052">
    <property type="entry name" value="nSTAND1"/>
</dbReference>
<protein>
    <submittedName>
        <fullName evidence="9">WD40 repeat protein</fullName>
    </submittedName>
</protein>
<dbReference type="SUPFAM" id="SSF56112">
    <property type="entry name" value="Protein kinase-like (PK-like)"/>
    <property type="match status" value="1"/>
</dbReference>
<dbReference type="SMART" id="SM00320">
    <property type="entry name" value="WD40"/>
    <property type="match status" value="4"/>
</dbReference>
<name>A0A7W0HTF8_9ACTN</name>
<dbReference type="InterPro" id="IPR000719">
    <property type="entry name" value="Prot_kinase_dom"/>
</dbReference>
<proteinExistence type="predicted"/>
<keyword evidence="3" id="KW-0677">Repeat</keyword>
<comment type="caution">
    <text evidence="9">The sequence shown here is derived from an EMBL/GenBank/DDBJ whole genome shotgun (WGS) entry which is preliminary data.</text>
</comment>
<dbReference type="PANTHER" id="PTHR43289">
    <property type="entry name" value="MITOGEN-ACTIVATED PROTEIN KINASE KINASE KINASE 20-RELATED"/>
    <property type="match status" value="1"/>
</dbReference>
<feature type="domain" description="Protein kinase" evidence="8">
    <location>
        <begin position="16"/>
        <end position="257"/>
    </location>
</feature>
<dbReference type="InterPro" id="IPR001680">
    <property type="entry name" value="WD40_rpt"/>
</dbReference>
<dbReference type="SMART" id="SM00220">
    <property type="entry name" value="S_TKc"/>
    <property type="match status" value="1"/>
</dbReference>
<organism evidence="9 10">
    <name type="scientific">Nonomuraea soli</name>
    <dbReference type="NCBI Taxonomy" id="1032476"/>
    <lineage>
        <taxon>Bacteria</taxon>
        <taxon>Bacillati</taxon>
        <taxon>Actinomycetota</taxon>
        <taxon>Actinomycetes</taxon>
        <taxon>Streptosporangiales</taxon>
        <taxon>Streptosporangiaceae</taxon>
        <taxon>Nonomuraea</taxon>
    </lineage>
</organism>
<evidence type="ECO:0000256" key="7">
    <source>
        <dbReference type="PROSITE-ProRule" id="PRU00221"/>
    </source>
</evidence>
<keyword evidence="1 7" id="KW-0853">WD repeat</keyword>
<reference evidence="9 10" key="1">
    <citation type="submission" date="2020-07" db="EMBL/GenBank/DDBJ databases">
        <title>Genomic Encyclopedia of Type Strains, Phase IV (KMG-IV): sequencing the most valuable type-strain genomes for metagenomic binning, comparative biology and taxonomic classification.</title>
        <authorList>
            <person name="Goeker M."/>
        </authorList>
    </citation>
    <scope>NUCLEOTIDE SEQUENCE [LARGE SCALE GENOMIC DNA]</scope>
    <source>
        <strain evidence="9 10">DSM 45533</strain>
    </source>
</reference>
<accession>A0A7W0HTF8</accession>
<dbReference type="PANTHER" id="PTHR43289:SF34">
    <property type="entry name" value="SERINE_THREONINE-PROTEIN KINASE YBDM-RELATED"/>
    <property type="match status" value="1"/>
</dbReference>
<dbReference type="PROSITE" id="PS50294">
    <property type="entry name" value="WD_REPEATS_REGION"/>
    <property type="match status" value="1"/>
</dbReference>
<dbReference type="EMBL" id="JACDUR010000006">
    <property type="protein sequence ID" value="MBA2895074.1"/>
    <property type="molecule type" value="Genomic_DNA"/>
</dbReference>
<dbReference type="Pfam" id="PF20703">
    <property type="entry name" value="nSTAND1"/>
    <property type="match status" value="1"/>
</dbReference>
<dbReference type="Pfam" id="PF00400">
    <property type="entry name" value="WD40"/>
    <property type="match status" value="1"/>
</dbReference>
<keyword evidence="5" id="KW-0418">Kinase</keyword>
<keyword evidence="4" id="KW-0547">Nucleotide-binding</keyword>
<dbReference type="SUPFAM" id="SSF63829">
    <property type="entry name" value="Calcium-dependent phosphotriesterase"/>
    <property type="match status" value="1"/>
</dbReference>
<evidence type="ECO:0000259" key="8">
    <source>
        <dbReference type="PROSITE" id="PS50011"/>
    </source>
</evidence>
<evidence type="ECO:0000256" key="1">
    <source>
        <dbReference type="ARBA" id="ARBA00022574"/>
    </source>
</evidence>
<gene>
    <name evidence="9" type="ORF">HNR30_006446</name>
</gene>
<dbReference type="Proteomes" id="UP000530928">
    <property type="component" value="Unassembled WGS sequence"/>
</dbReference>
<evidence type="ECO:0000256" key="5">
    <source>
        <dbReference type="ARBA" id="ARBA00022777"/>
    </source>
</evidence>
<dbReference type="PROSITE" id="PS50082">
    <property type="entry name" value="WD_REPEATS_2"/>
    <property type="match status" value="1"/>
</dbReference>
<dbReference type="SUPFAM" id="SSF50998">
    <property type="entry name" value="Quinoprotein alcohol dehydrogenase-like"/>
    <property type="match status" value="1"/>
</dbReference>
<dbReference type="Pfam" id="PF00069">
    <property type="entry name" value="Pkinase"/>
    <property type="match status" value="1"/>
</dbReference>
<dbReference type="InterPro" id="IPR015943">
    <property type="entry name" value="WD40/YVTN_repeat-like_dom_sf"/>
</dbReference>
<dbReference type="InterPro" id="IPR019775">
    <property type="entry name" value="WD40_repeat_CS"/>
</dbReference>
<dbReference type="RefSeq" id="WP_181613770.1">
    <property type="nucleotide sequence ID" value="NZ_BAABAM010000004.1"/>
</dbReference>
<dbReference type="PROSITE" id="PS50011">
    <property type="entry name" value="PROTEIN_KINASE_DOM"/>
    <property type="match status" value="1"/>
</dbReference>
<evidence type="ECO:0000313" key="9">
    <source>
        <dbReference type="EMBL" id="MBA2895074.1"/>
    </source>
</evidence>
<dbReference type="InterPro" id="IPR008271">
    <property type="entry name" value="Ser/Thr_kinase_AS"/>
</dbReference>
<evidence type="ECO:0000256" key="6">
    <source>
        <dbReference type="ARBA" id="ARBA00022840"/>
    </source>
</evidence>
<keyword evidence="6" id="KW-0067">ATP-binding</keyword>
<dbReference type="PROSITE" id="PS00108">
    <property type="entry name" value="PROTEIN_KINASE_ST"/>
    <property type="match status" value="1"/>
</dbReference>
<sequence>MLPAHPTNEPQRLDRYWLGRRLGTGGQGVVYEAYADDGTRVAVKVLHHASGRIAKEVEAAQRVASFCTARVIEARLDAPRPYIVSEYVDGPSLRQAVQQGRVFAGDDLRRLATGMATALAAIHQAGVVHRDLKPANVLLGPDGPRVIDFGIARTEDMSLTTAQVVAGTPTYMAPEVIAGERAGTAADIFAWGAVVLFAATARDPFEAESLGGVMYQVLSREPDTGMLVEPLRSLVPAALAKDPQARPSAAELLWALVGGLDLAGGSRTAAGLVRPRVSERALGELAEEVYERLGQNERDLVPEVFLRMVEADEEGADAVRRVPREELTDGRREADEVITAFSRAGLISAGDGSVMIAHPALLRAWPQLRAWLDDEREGLAVHRGLTRAARQWHTGGRRDGDLYQGSALEHALSWAATGRRRLSLNSVESDFLAAASRLTRRRTTRRRLVSAALAVLLAVALGAGGYAEYQRRTVAEQRDQALAKDAARRAESLRVTDPLLSRRLAVAAWRLAPVTEARSALYGAQTQRELDVFADPDQGLGVRALSPDGTRLASVRGGQARVWDVKAARVLRQFAVRDAQALALGPGALAVLDGGSVVVHDLRSGAAVTPDVPGVTAIGYDGDVLVLRDEGGVTLWRDGTLFERRGSGLGAVAVGAGWVALVNQEGQVELWDRQSGRRTRTFPVKEAYSLAFSPGDNVLAVGTRAEIAFYEPATGAHRVELTMSQPRAVELTFTGRGEHLLVTQSDSLGHSYEAMALWRLDEPGGRPWRYSFGYEYPETVRVSGTTASYLTTSGLVPTVDLAPDLASRAADGEAPGVTDAGGRLVVTRRGEQVAAFTASTPQGSFQYALHGSLLAYGEQEGDRVRLWDVRQGKETAVLDAPVGPLRFSPDGQVLAIGNQIWDVRSRKLTRTIAEISDVVAIGPKGQALANALAGTWYGLGVDVTTGARTALPLGYIGAAAFSPDGRTVAVGDNDGRLQFLDAATWRRIGPSLGGHTDDIGQIVFSPDGTMAATSGNDTTLRLWDVAGQRPLGLPIEPVSGESSFASGRLHSGGVPVLDLDGDRAAAAVCAAAGRGLDEREWSRHLPGVAFRETCPR</sequence>
<evidence type="ECO:0000256" key="2">
    <source>
        <dbReference type="ARBA" id="ARBA00022679"/>
    </source>
</evidence>
<keyword evidence="2" id="KW-0808">Transferase</keyword>
<evidence type="ECO:0000256" key="4">
    <source>
        <dbReference type="ARBA" id="ARBA00022741"/>
    </source>
</evidence>
<dbReference type="GO" id="GO:0004674">
    <property type="term" value="F:protein serine/threonine kinase activity"/>
    <property type="evidence" value="ECO:0007669"/>
    <property type="project" value="TreeGrafter"/>
</dbReference>
<evidence type="ECO:0000313" key="10">
    <source>
        <dbReference type="Proteomes" id="UP000530928"/>
    </source>
</evidence>
<dbReference type="CDD" id="cd14014">
    <property type="entry name" value="STKc_PknB_like"/>
    <property type="match status" value="1"/>
</dbReference>
<dbReference type="AlphaFoldDB" id="A0A7W0HTF8"/>
<dbReference type="InterPro" id="IPR011009">
    <property type="entry name" value="Kinase-like_dom_sf"/>
</dbReference>